<evidence type="ECO:0000313" key="3">
    <source>
        <dbReference type="EMBL" id="PWF26001.1"/>
    </source>
</evidence>
<dbReference type="EMBL" id="QETB01000004">
    <property type="protein sequence ID" value="PWF26001.1"/>
    <property type="molecule type" value="Genomic_DNA"/>
</dbReference>
<name>A0A2V1KAL4_9ACTO</name>
<organism evidence="3 4">
    <name type="scientific">Ancrocorticia populi</name>
    <dbReference type="NCBI Taxonomy" id="2175228"/>
    <lineage>
        <taxon>Bacteria</taxon>
        <taxon>Bacillati</taxon>
        <taxon>Actinomycetota</taxon>
        <taxon>Actinomycetes</taxon>
        <taxon>Actinomycetales</taxon>
        <taxon>Actinomycetaceae</taxon>
        <taxon>Ancrocorticia</taxon>
    </lineage>
</organism>
<gene>
    <name evidence="3" type="ORF">DD236_07815</name>
</gene>
<dbReference type="SUPFAM" id="SSF50037">
    <property type="entry name" value="C-terminal domain of transcriptional repressors"/>
    <property type="match status" value="1"/>
</dbReference>
<dbReference type="Gene3D" id="2.30.30.90">
    <property type="match status" value="1"/>
</dbReference>
<evidence type="ECO:0000259" key="2">
    <source>
        <dbReference type="Pfam" id="PF04023"/>
    </source>
</evidence>
<accession>A0A2V1KAL4</accession>
<dbReference type="InterPro" id="IPR008988">
    <property type="entry name" value="Transcriptional_repressor_C"/>
</dbReference>
<evidence type="ECO:0000256" key="1">
    <source>
        <dbReference type="ARBA" id="ARBA00023004"/>
    </source>
</evidence>
<protein>
    <submittedName>
        <fullName evidence="3">Ferrous iron transport protein A</fullName>
    </submittedName>
</protein>
<evidence type="ECO:0000313" key="4">
    <source>
        <dbReference type="Proteomes" id="UP000245283"/>
    </source>
</evidence>
<sequence>MRLCDCPIRTRIELTSVALPERSILRMQELGVRPGAHAVVTQHAGFGGLVLNIAGSRVAVDHRSARLIDADVIAAGSGGGVEASATAVAGR</sequence>
<proteinExistence type="predicted"/>
<dbReference type="OrthoDB" id="4420166at2"/>
<dbReference type="Proteomes" id="UP000245283">
    <property type="component" value="Unassembled WGS sequence"/>
</dbReference>
<keyword evidence="1" id="KW-0408">Iron</keyword>
<feature type="domain" description="Ferrous iron transporter FeoA-like" evidence="2">
    <location>
        <begin position="1"/>
        <end position="68"/>
    </location>
</feature>
<dbReference type="InterPro" id="IPR007167">
    <property type="entry name" value="Fe-transptr_FeoA-like"/>
</dbReference>
<dbReference type="InterPro" id="IPR038157">
    <property type="entry name" value="FeoA_core_dom"/>
</dbReference>
<dbReference type="AlphaFoldDB" id="A0A2V1KAL4"/>
<dbReference type="GO" id="GO:0046914">
    <property type="term" value="F:transition metal ion binding"/>
    <property type="evidence" value="ECO:0007669"/>
    <property type="project" value="InterPro"/>
</dbReference>
<reference evidence="4" key="1">
    <citation type="submission" date="2018-05" db="EMBL/GenBank/DDBJ databases">
        <authorList>
            <person name="Li Y."/>
        </authorList>
    </citation>
    <scope>NUCLEOTIDE SEQUENCE [LARGE SCALE GENOMIC DNA]</scope>
    <source>
        <strain evidence="4">sk1b4</strain>
    </source>
</reference>
<dbReference type="RefSeq" id="WP_109093828.1">
    <property type="nucleotide sequence ID" value="NZ_QETB01000004.1"/>
</dbReference>
<comment type="caution">
    <text evidence="3">The sequence shown here is derived from an EMBL/GenBank/DDBJ whole genome shotgun (WGS) entry which is preliminary data.</text>
</comment>
<dbReference type="Pfam" id="PF04023">
    <property type="entry name" value="FeoA"/>
    <property type="match status" value="1"/>
</dbReference>
<keyword evidence="4" id="KW-1185">Reference proteome</keyword>